<evidence type="ECO:0000313" key="4">
    <source>
        <dbReference type="Proteomes" id="UP000886523"/>
    </source>
</evidence>
<dbReference type="EMBL" id="MU129036">
    <property type="protein sequence ID" value="KAF9509378.1"/>
    <property type="molecule type" value="Genomic_DNA"/>
</dbReference>
<sequence length="289" mass="32578">MSTPDPEQYSDHRHHGTVRGLVGPIVVGTILNVWLFGVMLVQIQTYVRNPSRDPRWIKMIVAFLFLCSTVSTVFDCVATYTYSVEKFGHWREIQTATWVLNADPTMTVLITSTVQGFFAWRIRRLTGKIWLGILIGAGAFAQFLCGLGTSIGYGMVQQIVDFQRVKAIIITWLVLAPVTDTMISVALVWYLKRQRTGFAFTDDIVSKITRLTIQTGAITALWSALDLAIFLAYPNNLYLILNMPLSPLYVNCFMSSLNARHEWNERPDTQNGKGDLRGITVTRTVGVHR</sequence>
<keyword evidence="1" id="KW-0812">Transmembrane</keyword>
<keyword evidence="1" id="KW-0472">Membrane</keyword>
<dbReference type="AlphaFoldDB" id="A0A9P6DSD5"/>
<name>A0A9P6DSD5_9AGAM</name>
<keyword evidence="1" id="KW-1133">Transmembrane helix</keyword>
<dbReference type="PANTHER" id="PTHR40465">
    <property type="entry name" value="CHROMOSOME 1, WHOLE GENOME SHOTGUN SEQUENCE"/>
    <property type="match status" value="1"/>
</dbReference>
<feature type="transmembrane region" description="Helical" evidence="1">
    <location>
        <begin position="20"/>
        <end position="41"/>
    </location>
</feature>
<feature type="transmembrane region" description="Helical" evidence="1">
    <location>
        <begin position="61"/>
        <end position="84"/>
    </location>
</feature>
<dbReference type="OrthoDB" id="3265526at2759"/>
<accession>A0A9P6DSD5</accession>
<feature type="domain" description="DUF6534" evidence="2">
    <location>
        <begin position="178"/>
        <end position="261"/>
    </location>
</feature>
<evidence type="ECO:0000259" key="2">
    <source>
        <dbReference type="Pfam" id="PF20152"/>
    </source>
</evidence>
<dbReference type="PANTHER" id="PTHR40465:SF1">
    <property type="entry name" value="DUF6534 DOMAIN-CONTAINING PROTEIN"/>
    <property type="match status" value="1"/>
</dbReference>
<feature type="transmembrane region" description="Helical" evidence="1">
    <location>
        <begin position="104"/>
        <end position="122"/>
    </location>
</feature>
<keyword evidence="4" id="KW-1185">Reference proteome</keyword>
<feature type="transmembrane region" description="Helical" evidence="1">
    <location>
        <begin position="167"/>
        <end position="191"/>
    </location>
</feature>
<dbReference type="Pfam" id="PF20152">
    <property type="entry name" value="DUF6534"/>
    <property type="match status" value="1"/>
</dbReference>
<comment type="caution">
    <text evidence="3">The sequence shown here is derived from an EMBL/GenBank/DDBJ whole genome shotgun (WGS) entry which is preliminary data.</text>
</comment>
<dbReference type="Proteomes" id="UP000886523">
    <property type="component" value="Unassembled WGS sequence"/>
</dbReference>
<organism evidence="3 4">
    <name type="scientific">Hydnum rufescens UP504</name>
    <dbReference type="NCBI Taxonomy" id="1448309"/>
    <lineage>
        <taxon>Eukaryota</taxon>
        <taxon>Fungi</taxon>
        <taxon>Dikarya</taxon>
        <taxon>Basidiomycota</taxon>
        <taxon>Agaricomycotina</taxon>
        <taxon>Agaricomycetes</taxon>
        <taxon>Cantharellales</taxon>
        <taxon>Hydnaceae</taxon>
        <taxon>Hydnum</taxon>
    </lineage>
</organism>
<evidence type="ECO:0000313" key="3">
    <source>
        <dbReference type="EMBL" id="KAF9509378.1"/>
    </source>
</evidence>
<evidence type="ECO:0000256" key="1">
    <source>
        <dbReference type="SAM" id="Phobius"/>
    </source>
</evidence>
<dbReference type="InterPro" id="IPR045339">
    <property type="entry name" value="DUF6534"/>
</dbReference>
<feature type="transmembrane region" description="Helical" evidence="1">
    <location>
        <begin position="211"/>
        <end position="233"/>
    </location>
</feature>
<reference evidence="3" key="1">
    <citation type="journal article" date="2020" name="Nat. Commun.">
        <title>Large-scale genome sequencing of mycorrhizal fungi provides insights into the early evolution of symbiotic traits.</title>
        <authorList>
            <person name="Miyauchi S."/>
            <person name="Kiss E."/>
            <person name="Kuo A."/>
            <person name="Drula E."/>
            <person name="Kohler A."/>
            <person name="Sanchez-Garcia M."/>
            <person name="Morin E."/>
            <person name="Andreopoulos B."/>
            <person name="Barry K.W."/>
            <person name="Bonito G."/>
            <person name="Buee M."/>
            <person name="Carver A."/>
            <person name="Chen C."/>
            <person name="Cichocki N."/>
            <person name="Clum A."/>
            <person name="Culley D."/>
            <person name="Crous P.W."/>
            <person name="Fauchery L."/>
            <person name="Girlanda M."/>
            <person name="Hayes R.D."/>
            <person name="Keri Z."/>
            <person name="LaButti K."/>
            <person name="Lipzen A."/>
            <person name="Lombard V."/>
            <person name="Magnuson J."/>
            <person name="Maillard F."/>
            <person name="Murat C."/>
            <person name="Nolan M."/>
            <person name="Ohm R.A."/>
            <person name="Pangilinan J."/>
            <person name="Pereira M.F."/>
            <person name="Perotto S."/>
            <person name="Peter M."/>
            <person name="Pfister S."/>
            <person name="Riley R."/>
            <person name="Sitrit Y."/>
            <person name="Stielow J.B."/>
            <person name="Szollosi G."/>
            <person name="Zifcakova L."/>
            <person name="Stursova M."/>
            <person name="Spatafora J.W."/>
            <person name="Tedersoo L."/>
            <person name="Vaario L.M."/>
            <person name="Yamada A."/>
            <person name="Yan M."/>
            <person name="Wang P."/>
            <person name="Xu J."/>
            <person name="Bruns T."/>
            <person name="Baldrian P."/>
            <person name="Vilgalys R."/>
            <person name="Dunand C."/>
            <person name="Henrissat B."/>
            <person name="Grigoriev I.V."/>
            <person name="Hibbett D."/>
            <person name="Nagy L.G."/>
            <person name="Martin F.M."/>
        </authorList>
    </citation>
    <scope>NUCLEOTIDE SEQUENCE</scope>
    <source>
        <strain evidence="3">UP504</strain>
    </source>
</reference>
<gene>
    <name evidence="3" type="ORF">BS47DRAFT_1487959</name>
</gene>
<protein>
    <recommendedName>
        <fullName evidence="2">DUF6534 domain-containing protein</fullName>
    </recommendedName>
</protein>
<feature type="transmembrane region" description="Helical" evidence="1">
    <location>
        <begin position="129"/>
        <end position="155"/>
    </location>
</feature>
<proteinExistence type="predicted"/>